<organism evidence="2 3">
    <name type="scientific">Aromatoleum buckelii</name>
    <dbReference type="NCBI Taxonomy" id="200254"/>
    <lineage>
        <taxon>Bacteria</taxon>
        <taxon>Pseudomonadati</taxon>
        <taxon>Pseudomonadota</taxon>
        <taxon>Betaproteobacteria</taxon>
        <taxon>Rhodocyclales</taxon>
        <taxon>Rhodocyclaceae</taxon>
        <taxon>Aromatoleum</taxon>
    </lineage>
</organism>
<evidence type="ECO:0000313" key="2">
    <source>
        <dbReference type="EMBL" id="NMF93143.1"/>
    </source>
</evidence>
<dbReference type="PANTHER" id="PTHR39966">
    <property type="entry name" value="BLL2471 PROTEIN-RELATED"/>
    <property type="match status" value="1"/>
</dbReference>
<sequence>MNDPKSIATGIIRAEHRALAAVINSMKSLVAEIRAGRLTADYRLFWSMIHYIDAFPDQLHHPKEDDWLFARIRQRTQAADGLIEELSSQHAACEAELHHLRKALGNCEAGVAGALESLEAAMQRYAEFTWHHMATEEREILPIGEACLTAADWEEIAHAFQENCDPLTGQQEGAQFLALFRQIVERTPAPMGLGTRQAS</sequence>
<keyword evidence="3" id="KW-1185">Reference proteome</keyword>
<comment type="caution">
    <text evidence="2">The sequence shown here is derived from an EMBL/GenBank/DDBJ whole genome shotgun (WGS) entry which is preliminary data.</text>
</comment>
<dbReference type="EMBL" id="WTVH01000011">
    <property type="protein sequence ID" value="NMF93143.1"/>
    <property type="molecule type" value="Genomic_DNA"/>
</dbReference>
<reference evidence="2" key="1">
    <citation type="submission" date="2019-12" db="EMBL/GenBank/DDBJ databases">
        <title>Comparative genomics gives insights into the taxonomy of the Azoarcus-Aromatoleum group and reveals separate origins of nif in the plant-associated Azoarcus and non-plant-associated Aromatoleum sub-groups.</title>
        <authorList>
            <person name="Lafos M."/>
            <person name="Maluk M."/>
            <person name="Batista M."/>
            <person name="Junghare M."/>
            <person name="Carmona M."/>
            <person name="Faoro H."/>
            <person name="Cruz L.M."/>
            <person name="Battistoni F."/>
            <person name="De Souza E."/>
            <person name="Pedrosa F."/>
            <person name="Chen W.-M."/>
            <person name="Poole P.S."/>
            <person name="Dixon R.A."/>
            <person name="James E.K."/>
        </authorList>
    </citation>
    <scope>NUCLEOTIDE SEQUENCE</scope>
    <source>
        <strain evidence="2">U120</strain>
    </source>
</reference>
<evidence type="ECO:0000313" key="3">
    <source>
        <dbReference type="Proteomes" id="UP000601990"/>
    </source>
</evidence>
<proteinExistence type="predicted"/>
<evidence type="ECO:0000259" key="1">
    <source>
        <dbReference type="Pfam" id="PF01814"/>
    </source>
</evidence>
<dbReference type="CDD" id="cd12108">
    <property type="entry name" value="Hr-like"/>
    <property type="match status" value="1"/>
</dbReference>
<accession>A0ABX1MYR3</accession>
<dbReference type="Gene3D" id="1.20.120.520">
    <property type="entry name" value="nmb1532 protein domain like"/>
    <property type="match status" value="1"/>
</dbReference>
<dbReference type="Pfam" id="PF01814">
    <property type="entry name" value="Hemerythrin"/>
    <property type="match status" value="1"/>
</dbReference>
<gene>
    <name evidence="2" type="ORF">GO608_07360</name>
</gene>
<dbReference type="Proteomes" id="UP000601990">
    <property type="component" value="Unassembled WGS sequence"/>
</dbReference>
<protein>
    <submittedName>
        <fullName evidence="2">Hemerythrin domain-containing protein</fullName>
    </submittedName>
</protein>
<dbReference type="InterPro" id="IPR012312">
    <property type="entry name" value="Hemerythrin-like"/>
</dbReference>
<dbReference type="RefSeq" id="WP_169198429.1">
    <property type="nucleotide sequence ID" value="NZ_WTVH02000010.1"/>
</dbReference>
<name>A0ABX1MYR3_9RHOO</name>
<feature type="domain" description="Hemerythrin-like" evidence="1">
    <location>
        <begin position="11"/>
        <end position="142"/>
    </location>
</feature>
<dbReference type="PANTHER" id="PTHR39966:SF1">
    <property type="entry name" value="HEMERYTHRIN-LIKE DOMAIN-CONTAINING PROTEIN"/>
    <property type="match status" value="1"/>
</dbReference>